<dbReference type="EMBL" id="DVIU01000005">
    <property type="protein sequence ID" value="HIS35032.1"/>
    <property type="molecule type" value="Genomic_DNA"/>
</dbReference>
<evidence type="ECO:0000313" key="4">
    <source>
        <dbReference type="Proteomes" id="UP000823928"/>
    </source>
</evidence>
<accession>A0A9D1EXA4</accession>
<sequence>MSTVIHVQHERENGIALSLEQEAMLVKSSSPYRLYFLIALYTGMRPNEYSTLRREGDMLIVKNSKRKGNKIEYKRIPICPMLHPYIGDLTEIAFPTLQTLYKNLRKELGCCLYDLRTTFNTRCVECHVDENARKLMMGHSLGKLADAYTHVSDDFLKKEAQKLCYTLPL</sequence>
<evidence type="ECO:0000313" key="3">
    <source>
        <dbReference type="EMBL" id="HIS35032.1"/>
    </source>
</evidence>
<dbReference type="AlphaFoldDB" id="A0A9D1EXA4"/>
<dbReference type="InterPro" id="IPR002104">
    <property type="entry name" value="Integrase_catalytic"/>
</dbReference>
<dbReference type="Gene3D" id="1.10.443.10">
    <property type="entry name" value="Intergrase catalytic core"/>
    <property type="match status" value="1"/>
</dbReference>
<comment type="caution">
    <text evidence="3">The sequence shown here is derived from an EMBL/GenBank/DDBJ whole genome shotgun (WGS) entry which is preliminary data.</text>
</comment>
<keyword evidence="1" id="KW-0233">DNA recombination</keyword>
<evidence type="ECO:0000259" key="2">
    <source>
        <dbReference type="PROSITE" id="PS51898"/>
    </source>
</evidence>
<name>A0A9D1EXA4_9BACT</name>
<reference evidence="3" key="2">
    <citation type="journal article" date="2021" name="PeerJ">
        <title>Extensive microbial diversity within the chicken gut microbiome revealed by metagenomics and culture.</title>
        <authorList>
            <person name="Gilroy R."/>
            <person name="Ravi A."/>
            <person name="Getino M."/>
            <person name="Pursley I."/>
            <person name="Horton D.L."/>
            <person name="Alikhan N.F."/>
            <person name="Baker D."/>
            <person name="Gharbi K."/>
            <person name="Hall N."/>
            <person name="Watson M."/>
            <person name="Adriaenssens E.M."/>
            <person name="Foster-Nyarko E."/>
            <person name="Jarju S."/>
            <person name="Secka A."/>
            <person name="Antonio M."/>
            <person name="Oren A."/>
            <person name="Chaudhuri R.R."/>
            <person name="La Ragione R."/>
            <person name="Hildebrand F."/>
            <person name="Pallen M.J."/>
        </authorList>
    </citation>
    <scope>NUCLEOTIDE SEQUENCE</scope>
    <source>
        <strain evidence="3">6276</strain>
    </source>
</reference>
<dbReference type="PROSITE" id="PS51898">
    <property type="entry name" value="TYR_RECOMBINASE"/>
    <property type="match status" value="1"/>
</dbReference>
<dbReference type="SUPFAM" id="SSF56349">
    <property type="entry name" value="DNA breaking-rejoining enzymes"/>
    <property type="match status" value="1"/>
</dbReference>
<dbReference type="GO" id="GO:0006310">
    <property type="term" value="P:DNA recombination"/>
    <property type="evidence" value="ECO:0007669"/>
    <property type="project" value="UniProtKB-KW"/>
</dbReference>
<reference evidence="3" key="1">
    <citation type="submission" date="2020-10" db="EMBL/GenBank/DDBJ databases">
        <authorList>
            <person name="Gilroy R."/>
        </authorList>
    </citation>
    <scope>NUCLEOTIDE SEQUENCE</scope>
    <source>
        <strain evidence="3">6276</strain>
    </source>
</reference>
<dbReference type="GO" id="GO:0015074">
    <property type="term" value="P:DNA integration"/>
    <property type="evidence" value="ECO:0007669"/>
    <property type="project" value="InterPro"/>
</dbReference>
<protein>
    <recommendedName>
        <fullName evidence="2">Tyr recombinase domain-containing protein</fullName>
    </recommendedName>
</protein>
<dbReference type="Proteomes" id="UP000823928">
    <property type="component" value="Unassembled WGS sequence"/>
</dbReference>
<dbReference type="GO" id="GO:0003677">
    <property type="term" value="F:DNA binding"/>
    <property type="evidence" value="ECO:0007669"/>
    <property type="project" value="InterPro"/>
</dbReference>
<dbReference type="InterPro" id="IPR013762">
    <property type="entry name" value="Integrase-like_cat_sf"/>
</dbReference>
<evidence type="ECO:0000256" key="1">
    <source>
        <dbReference type="ARBA" id="ARBA00023172"/>
    </source>
</evidence>
<gene>
    <name evidence="3" type="ORF">IAC10_00170</name>
</gene>
<feature type="domain" description="Tyr recombinase" evidence="2">
    <location>
        <begin position="12"/>
        <end position="161"/>
    </location>
</feature>
<proteinExistence type="predicted"/>
<organism evidence="3 4">
    <name type="scientific">Candidatus Scatousia excrementigallinarum</name>
    <dbReference type="NCBI Taxonomy" id="2840935"/>
    <lineage>
        <taxon>Bacteria</taxon>
        <taxon>Candidatus Scatousia</taxon>
    </lineage>
</organism>
<dbReference type="InterPro" id="IPR011010">
    <property type="entry name" value="DNA_brk_join_enz"/>
</dbReference>